<dbReference type="EMBL" id="CP071872">
    <property type="protein sequence ID" value="UNM12758.1"/>
    <property type="molecule type" value="Genomic_DNA"/>
</dbReference>
<dbReference type="Gene3D" id="3.40.630.30">
    <property type="match status" value="1"/>
</dbReference>
<sequence length="273" mass="28611">MPAPVVLTGRRTRLEPLGMHHAQALAEAGAEDRATAAFTLVPHGPAAARSYVESALAEQAAGRALPFAVVAVADGRVLGSTRFLELDYWQGPLVWPCVPGVPYGDPAVAVPDAAEIGNTWLARDAQGTGVNTEAKLLMLRHAFETWGVRRISFRADVRNLRSCAAIERLGATCEGVRRAHSRGLDGAVRSTAFYSILDDEWPAVRDVVELRLAAAASTAVADRTADGRLPEGPTTAAPMASVPMTSVSRPAVSRPSVPASAVPAVACLAPHSA</sequence>
<proteinExistence type="predicted"/>
<dbReference type="PROSITE" id="PS51186">
    <property type="entry name" value="GNAT"/>
    <property type="match status" value="1"/>
</dbReference>
<accession>A0ABY3WSI8</accession>
<dbReference type="Pfam" id="PF13302">
    <property type="entry name" value="Acetyltransf_3"/>
    <property type="match status" value="1"/>
</dbReference>
<dbReference type="PANTHER" id="PTHR43610:SF1">
    <property type="entry name" value="N-ACETYLTRANSFERASE DOMAIN-CONTAINING PROTEIN"/>
    <property type="match status" value="1"/>
</dbReference>
<dbReference type="PANTHER" id="PTHR43610">
    <property type="entry name" value="BLL6696 PROTEIN"/>
    <property type="match status" value="1"/>
</dbReference>
<keyword evidence="3" id="KW-1185">Reference proteome</keyword>
<dbReference type="RefSeq" id="WP_242331378.1">
    <property type="nucleotide sequence ID" value="NZ_CP071872.1"/>
</dbReference>
<protein>
    <submittedName>
        <fullName evidence="2">GNAT family N-acetyltransferase</fullName>
    </submittedName>
</protein>
<feature type="domain" description="N-acetyltransferase" evidence="1">
    <location>
        <begin position="12"/>
        <end position="200"/>
    </location>
</feature>
<evidence type="ECO:0000313" key="3">
    <source>
        <dbReference type="Proteomes" id="UP000828924"/>
    </source>
</evidence>
<reference evidence="2 3" key="1">
    <citation type="submission" date="2021-03" db="EMBL/GenBank/DDBJ databases">
        <title>Complete genome of Streptomyces formicae strain 1H-GS9 (DSM 100524).</title>
        <authorList>
            <person name="Atanasov K.E."/>
            <person name="Altabella T."/>
            <person name="Ferrer A."/>
        </authorList>
    </citation>
    <scope>NUCLEOTIDE SEQUENCE [LARGE SCALE GENOMIC DNA]</scope>
    <source>
        <strain evidence="2 3">1H-GS9</strain>
    </source>
</reference>
<evidence type="ECO:0000259" key="1">
    <source>
        <dbReference type="PROSITE" id="PS51186"/>
    </source>
</evidence>
<dbReference type="InterPro" id="IPR000182">
    <property type="entry name" value="GNAT_dom"/>
</dbReference>
<dbReference type="Proteomes" id="UP000828924">
    <property type="component" value="Chromosome"/>
</dbReference>
<evidence type="ECO:0000313" key="2">
    <source>
        <dbReference type="EMBL" id="UNM12758.1"/>
    </source>
</evidence>
<dbReference type="SUPFAM" id="SSF55729">
    <property type="entry name" value="Acyl-CoA N-acyltransferases (Nat)"/>
    <property type="match status" value="1"/>
</dbReference>
<name>A0ABY3WSI8_9ACTN</name>
<gene>
    <name evidence="2" type="ORF">J4032_15625</name>
</gene>
<organism evidence="2 3">
    <name type="scientific">Streptomyces formicae</name>
    <dbReference type="NCBI Taxonomy" id="1616117"/>
    <lineage>
        <taxon>Bacteria</taxon>
        <taxon>Bacillati</taxon>
        <taxon>Actinomycetota</taxon>
        <taxon>Actinomycetes</taxon>
        <taxon>Kitasatosporales</taxon>
        <taxon>Streptomycetaceae</taxon>
        <taxon>Streptomyces</taxon>
    </lineage>
</organism>
<dbReference type="InterPro" id="IPR016181">
    <property type="entry name" value="Acyl_CoA_acyltransferase"/>
</dbReference>